<evidence type="ECO:0000256" key="5">
    <source>
        <dbReference type="SAM" id="MobiDB-lite"/>
    </source>
</evidence>
<dbReference type="KEGG" id="dci:103511385"/>
<dbReference type="Proteomes" id="UP000079169">
    <property type="component" value="Unplaced"/>
</dbReference>
<dbReference type="SMART" id="SM00573">
    <property type="entry name" value="HSA"/>
    <property type="match status" value="1"/>
</dbReference>
<dbReference type="GO" id="GO:0004386">
    <property type="term" value="F:helicase activity"/>
    <property type="evidence" value="ECO:0007669"/>
    <property type="project" value="UniProtKB-KW"/>
</dbReference>
<dbReference type="Pfam" id="PF07529">
    <property type="entry name" value="HSA"/>
    <property type="match status" value="1"/>
</dbReference>
<feature type="compositionally biased region" description="Pro residues" evidence="5">
    <location>
        <begin position="370"/>
        <end position="380"/>
    </location>
</feature>
<dbReference type="GO" id="GO:0005634">
    <property type="term" value="C:nucleus"/>
    <property type="evidence" value="ECO:0007669"/>
    <property type="project" value="UniProtKB-SubCell"/>
</dbReference>
<dbReference type="InterPro" id="IPR006576">
    <property type="entry name" value="BRK_domain"/>
</dbReference>
<feature type="compositionally biased region" description="Low complexity" evidence="5">
    <location>
        <begin position="192"/>
        <end position="208"/>
    </location>
</feature>
<dbReference type="SMART" id="SM01314">
    <property type="entry name" value="SnAC"/>
    <property type="match status" value="1"/>
</dbReference>
<dbReference type="SMART" id="SM00487">
    <property type="entry name" value="DEXDc"/>
    <property type="match status" value="1"/>
</dbReference>
<dbReference type="InterPro" id="IPR038718">
    <property type="entry name" value="SNF2-like_sf"/>
</dbReference>
<feature type="compositionally biased region" description="Basic and acidic residues" evidence="5">
    <location>
        <begin position="909"/>
        <end position="932"/>
    </location>
</feature>
<dbReference type="SMART" id="SM00592">
    <property type="entry name" value="BRK"/>
    <property type="match status" value="1"/>
</dbReference>
<feature type="domain" description="Helicase ATP-binding" evidence="6">
    <location>
        <begin position="974"/>
        <end position="1139"/>
    </location>
</feature>
<dbReference type="STRING" id="121845.A0A3Q0J1Y7"/>
<keyword evidence="4" id="KW-0539">Nucleus</keyword>
<feature type="compositionally biased region" description="Acidic residues" evidence="5">
    <location>
        <begin position="1207"/>
        <end position="1216"/>
    </location>
</feature>
<dbReference type="FunFam" id="1.20.5.170:FF:000008">
    <property type="entry name" value="probable global transcription activator SNF2L2 isoform X1"/>
    <property type="match status" value="1"/>
</dbReference>
<dbReference type="PANTHER" id="PTHR10799">
    <property type="entry name" value="SNF2/RAD54 HELICASE FAMILY"/>
    <property type="match status" value="1"/>
</dbReference>
<dbReference type="InterPro" id="IPR037259">
    <property type="entry name" value="BRK_sf"/>
</dbReference>
<dbReference type="InterPro" id="IPR027417">
    <property type="entry name" value="P-loop_NTPase"/>
</dbReference>
<feature type="compositionally biased region" description="Acidic residues" evidence="5">
    <location>
        <begin position="895"/>
        <end position="908"/>
    </location>
</feature>
<dbReference type="PaxDb" id="121845-A0A3Q0J1Y7"/>
<keyword evidence="2" id="KW-0805">Transcription regulation</keyword>
<accession>A0A3Q0J1Y7</accession>
<proteinExistence type="predicted"/>
<dbReference type="GeneID" id="103511385"/>
<evidence type="ECO:0000313" key="9">
    <source>
        <dbReference type="Proteomes" id="UP000079169"/>
    </source>
</evidence>
<protein>
    <submittedName>
        <fullName evidence="10">ATP-dependent helicase brm</fullName>
    </submittedName>
</protein>
<evidence type="ECO:0000256" key="3">
    <source>
        <dbReference type="ARBA" id="ARBA00023163"/>
    </source>
</evidence>
<evidence type="ECO:0000259" key="8">
    <source>
        <dbReference type="PROSITE" id="PS51666"/>
    </source>
</evidence>
<keyword evidence="3" id="KW-0804">Transcription</keyword>
<feature type="compositionally biased region" description="Polar residues" evidence="5">
    <location>
        <begin position="250"/>
        <end position="268"/>
    </location>
</feature>
<feature type="compositionally biased region" description="Basic and acidic residues" evidence="5">
    <location>
        <begin position="815"/>
        <end position="827"/>
    </location>
</feature>
<evidence type="ECO:0000259" key="6">
    <source>
        <dbReference type="PROSITE" id="PS51192"/>
    </source>
</evidence>
<dbReference type="InterPro" id="IPR014001">
    <property type="entry name" value="Helicase_ATP-bd"/>
</dbReference>
<feature type="domain" description="HSA" evidence="7">
    <location>
        <begin position="705"/>
        <end position="777"/>
    </location>
</feature>
<feature type="compositionally biased region" description="Pro residues" evidence="5">
    <location>
        <begin position="13"/>
        <end position="38"/>
    </location>
</feature>
<keyword evidence="10" id="KW-0547">Nucleotide-binding</keyword>
<keyword evidence="10" id="KW-0378">Hydrolase</keyword>
<dbReference type="PROSITE" id="PS51666">
    <property type="entry name" value="QLQ"/>
    <property type="match status" value="1"/>
</dbReference>
<dbReference type="InterPro" id="IPR014978">
    <property type="entry name" value="Gln-Leu-Gln_QLQ"/>
</dbReference>
<dbReference type="SMART" id="SM00951">
    <property type="entry name" value="QLQ"/>
    <property type="match status" value="1"/>
</dbReference>
<dbReference type="Pfam" id="PF07533">
    <property type="entry name" value="BRK"/>
    <property type="match status" value="1"/>
</dbReference>
<dbReference type="Pfam" id="PF08880">
    <property type="entry name" value="QLQ"/>
    <property type="match status" value="1"/>
</dbReference>
<organism evidence="9 10">
    <name type="scientific">Diaphorina citri</name>
    <name type="common">Asian citrus psyllid</name>
    <dbReference type="NCBI Taxonomy" id="121845"/>
    <lineage>
        <taxon>Eukaryota</taxon>
        <taxon>Metazoa</taxon>
        <taxon>Ecdysozoa</taxon>
        <taxon>Arthropoda</taxon>
        <taxon>Hexapoda</taxon>
        <taxon>Insecta</taxon>
        <taxon>Pterygota</taxon>
        <taxon>Neoptera</taxon>
        <taxon>Paraneoptera</taxon>
        <taxon>Hemiptera</taxon>
        <taxon>Sternorrhyncha</taxon>
        <taxon>Psylloidea</taxon>
        <taxon>Psyllidae</taxon>
        <taxon>Diaphorininae</taxon>
        <taxon>Diaphorina</taxon>
    </lineage>
</organism>
<feature type="region of interest" description="Disordered" evidence="5">
    <location>
        <begin position="1"/>
        <end position="277"/>
    </location>
</feature>
<name>A0A3Q0J1Y7_DIACI</name>
<feature type="compositionally biased region" description="Low complexity" evidence="5">
    <location>
        <begin position="145"/>
        <end position="166"/>
    </location>
</feature>
<dbReference type="Gene3D" id="1.20.5.170">
    <property type="match status" value="1"/>
</dbReference>
<dbReference type="GO" id="GO:0042393">
    <property type="term" value="F:histone binding"/>
    <property type="evidence" value="ECO:0007669"/>
    <property type="project" value="InterPro"/>
</dbReference>
<dbReference type="SUPFAM" id="SSF160481">
    <property type="entry name" value="BRK domain-like"/>
    <property type="match status" value="1"/>
</dbReference>
<evidence type="ECO:0000256" key="4">
    <source>
        <dbReference type="ARBA" id="ARBA00023242"/>
    </source>
</evidence>
<feature type="compositionally biased region" description="Polar residues" evidence="5">
    <location>
        <begin position="98"/>
        <end position="123"/>
    </location>
</feature>
<dbReference type="RefSeq" id="XP_026680958.1">
    <property type="nucleotide sequence ID" value="XM_026825157.1"/>
</dbReference>
<dbReference type="FunFam" id="3.40.50.10810:FF:000106">
    <property type="entry name" value="Probable global transcription activator SNF2L2"/>
    <property type="match status" value="1"/>
</dbReference>
<feature type="region of interest" description="Disordered" evidence="5">
    <location>
        <begin position="361"/>
        <end position="380"/>
    </location>
</feature>
<comment type="subcellular location">
    <subcellularLocation>
        <location evidence="1">Nucleus</location>
    </subcellularLocation>
</comment>
<feature type="domain" description="QLQ" evidence="8">
    <location>
        <begin position="324"/>
        <end position="359"/>
    </location>
</feature>
<feature type="compositionally biased region" description="Polar residues" evidence="5">
    <location>
        <begin position="76"/>
        <end position="90"/>
    </location>
</feature>
<evidence type="ECO:0000256" key="2">
    <source>
        <dbReference type="ARBA" id="ARBA00023015"/>
    </source>
</evidence>
<gene>
    <name evidence="10" type="primary">LOC103511385</name>
</gene>
<dbReference type="SUPFAM" id="SSF52540">
    <property type="entry name" value="P-loop containing nucleoside triphosphate hydrolases"/>
    <property type="match status" value="2"/>
</dbReference>
<dbReference type="InterPro" id="IPR014012">
    <property type="entry name" value="HSA_dom"/>
</dbReference>
<dbReference type="Pfam" id="PF14619">
    <property type="entry name" value="SnAC"/>
    <property type="match status" value="1"/>
</dbReference>
<feature type="compositionally biased region" description="Acidic residues" evidence="5">
    <location>
        <begin position="1267"/>
        <end position="1281"/>
    </location>
</feature>
<evidence type="ECO:0000256" key="1">
    <source>
        <dbReference type="ARBA" id="ARBA00004123"/>
    </source>
</evidence>
<sequence>MVNTTTKSLDSPNHPPESHPPNPPHNLPPNVSGPPHPPNVMHNTGPPHHPGGPHNQTNPQHNSHPAGIPHGMHPSNFPQHPQPNSHSSLPQNPPPQGNLHNQPGNHNIPGNQHNLPGHTQNMSRPHHPMGGNQHPPGSQPPGTPQHPGGTMHHQMGHHPMGPHTPGRNMGHPPHHQQGPGNMPHGHNPSHGPNVPNPQANLPPNAPHNFQPGPHAHSPNPNHPGNFPPHPNAGPNHPPPNSNPPSGPTPQNHQMDSNTPSHYNMNIPHNNGLPPQGDQQENLAALQRAIDTMKEQGLEDDPRYQQLLALKERSISNNQDNGKQCFNPNQLQQLKVQIMAYRQLARNQPLNQQILMGIQGKRDVNDNAPGPDQPNAPVPPTPGMKLARLTLLNKPIGLDPIQMLTARENRLANKIAHRIQELSNLPTTMSKDLRVKAQIELRALRVLNFQRQLRAEVVGCVRRDTTLETAVNFKDSETLVRIYPHAKRATLKSGGNFPYLSRCDECVMHLQIHLRPFENSPHSAKITGEIAVDTTEPCGSRDDVEGLEQKQTACYDIDVEVDDTLKTQMNNFLLSTASQQEIQSLDNKIHETVETINSLKTNREFFLSFAKDPQQFINKWIISQTRDLKTMTDVVGNPEEERRSDFYYQPWAEEAVCRYFYSKVQQKRAELEQTMTDVVGNPEEERRSDFYYQPWAEEAVCRYFYSKVQQKRAELEQALEYLTTVLQHAKDFKEYHRNNTARTQKLNKAIINYHINAEKEQKKEQERIEKERMRRLMAEDEEGYRKLIDQKKDKRLAFLLSQTDEYISNLTQMVKEHKEEQQKKMREEKKKKKKSIKQKILDGNMDKLDLDESSQLEDLRITVKETNSDNKLRGEDAPPAKQIKEWLASHPGWEVVMEDSEDEGSEDEEMKEKKEEPSKAVGEKKTEDDEYKDAGEEATYYSIAHTYHEKVTEQASIMVNGKLKEYQIKGLEWMVSLYNNNLNGILADEMGLGKTVQTIALLTYLMEKKKNLGPYLVIVPLSTLSNWVLEFEKWAPSANVVAYKGSPLARRALQGRMKNSKFNVLLTTYEFIIKDKSVLSKIQWKCMIIDEGHRMKNHHCKLTQTLNTFYNSSHRVLLTGTPLQNKLPPFAYKGSPLARRALQGRMKNSKFNVLLTTYEFIIKDKSVLSKIQWKCMIIDEGHRMKNHHCKLTQTLNTFYNSSHRVQISDEDEDEEDESPKKKKRKSAKTPAKDKHKEDDEEKHVVRMFDQKSTGSERHEFLQTILHQDDEEEEENEVPDDETVNQLIARTEDELTLFQKMDAERRKGETKPRLVEIKELPDWMVKDDDEVENSMYEEEREREKEEALMGRGSRQRKQF</sequence>
<evidence type="ECO:0000259" key="7">
    <source>
        <dbReference type="PROSITE" id="PS51204"/>
    </source>
</evidence>
<dbReference type="InterPro" id="IPR029295">
    <property type="entry name" value="SnAC"/>
</dbReference>
<feature type="region of interest" description="Disordered" evidence="5">
    <location>
        <begin position="1327"/>
        <end position="1357"/>
    </location>
</feature>
<dbReference type="GO" id="GO:0006355">
    <property type="term" value="P:regulation of DNA-templated transcription"/>
    <property type="evidence" value="ECO:0007669"/>
    <property type="project" value="InterPro"/>
</dbReference>
<feature type="compositionally biased region" description="Basic and acidic residues" evidence="5">
    <location>
        <begin position="1335"/>
        <end position="1346"/>
    </location>
</feature>
<dbReference type="GO" id="GO:0005524">
    <property type="term" value="F:ATP binding"/>
    <property type="evidence" value="ECO:0007669"/>
    <property type="project" value="InterPro"/>
</dbReference>
<dbReference type="Pfam" id="PF00176">
    <property type="entry name" value="SNF2-rel_dom"/>
    <property type="match status" value="1"/>
</dbReference>
<dbReference type="InterPro" id="IPR000330">
    <property type="entry name" value="SNF2_N"/>
</dbReference>
<feature type="compositionally biased region" description="Basic and acidic residues" evidence="5">
    <location>
        <begin position="1229"/>
        <end position="1259"/>
    </location>
</feature>
<feature type="region of interest" description="Disordered" evidence="5">
    <location>
        <begin position="815"/>
        <end position="839"/>
    </location>
</feature>
<keyword evidence="10" id="KW-0347">Helicase</keyword>
<keyword evidence="9" id="KW-1185">Reference proteome</keyword>
<reference evidence="10" key="1">
    <citation type="submission" date="2025-08" db="UniProtKB">
        <authorList>
            <consortium name="RefSeq"/>
        </authorList>
    </citation>
    <scope>IDENTIFICATION</scope>
</reference>
<feature type="compositionally biased region" description="Pro residues" evidence="5">
    <location>
        <begin position="225"/>
        <end position="247"/>
    </location>
</feature>
<feature type="region of interest" description="Disordered" evidence="5">
    <location>
        <begin position="1204"/>
        <end position="1285"/>
    </location>
</feature>
<dbReference type="Gene3D" id="3.40.50.10810">
    <property type="entry name" value="Tandem AAA-ATPase domain"/>
    <property type="match status" value="2"/>
</dbReference>
<evidence type="ECO:0000313" key="10">
    <source>
        <dbReference type="RefSeq" id="XP_026680958.1"/>
    </source>
</evidence>
<feature type="compositionally biased region" description="Polar residues" evidence="5">
    <location>
        <begin position="1"/>
        <end position="11"/>
    </location>
</feature>
<dbReference type="PROSITE" id="PS51192">
    <property type="entry name" value="HELICASE_ATP_BIND_1"/>
    <property type="match status" value="1"/>
</dbReference>
<feature type="region of interest" description="Disordered" evidence="5">
    <location>
        <begin position="893"/>
        <end position="932"/>
    </location>
</feature>
<keyword evidence="10" id="KW-0067">ATP-binding</keyword>
<dbReference type="PROSITE" id="PS51204">
    <property type="entry name" value="HSA"/>
    <property type="match status" value="1"/>
</dbReference>
<dbReference type="Gene3D" id="3.40.5.120">
    <property type="match status" value="1"/>
</dbReference>